<protein>
    <submittedName>
        <fullName evidence="1">Uncharacterized protein</fullName>
    </submittedName>
</protein>
<organism evidence="1 2">
    <name type="scientific">Ovis ammon polii x Ovis aries</name>
    <dbReference type="NCBI Taxonomy" id="2918886"/>
    <lineage>
        <taxon>Eukaryota</taxon>
        <taxon>Metazoa</taxon>
        <taxon>Chordata</taxon>
        <taxon>Craniata</taxon>
        <taxon>Vertebrata</taxon>
        <taxon>Euteleostomi</taxon>
        <taxon>Mammalia</taxon>
        <taxon>Eutheria</taxon>
        <taxon>Laurasiatheria</taxon>
        <taxon>Artiodactyla</taxon>
        <taxon>Ruminantia</taxon>
        <taxon>Pecora</taxon>
        <taxon>Bovidae</taxon>
        <taxon>Caprinae</taxon>
        <taxon>Ovis</taxon>
    </lineage>
</organism>
<evidence type="ECO:0000313" key="1">
    <source>
        <dbReference type="EMBL" id="KAI4554337.1"/>
    </source>
</evidence>
<dbReference type="Proteomes" id="UP001057279">
    <property type="component" value="Chromosome X"/>
</dbReference>
<comment type="caution">
    <text evidence="1">The sequence shown here is derived from an EMBL/GenBank/DDBJ whole genome shotgun (WGS) entry which is preliminary data.</text>
</comment>
<feature type="non-terminal residue" evidence="1">
    <location>
        <position position="1"/>
    </location>
</feature>
<dbReference type="EMBL" id="CM043025">
    <property type="protein sequence ID" value="KAI4554337.1"/>
    <property type="molecule type" value="Genomic_DNA"/>
</dbReference>
<name>A0ACB9U0H0_9CETA</name>
<proteinExistence type="predicted"/>
<reference evidence="1" key="1">
    <citation type="submission" date="2022-03" db="EMBL/GenBank/DDBJ databases">
        <title>Genomic analyses of argali, domestic sheep and their hybrids provide insights into chromosomal evolution, heterosis and genetic basis of agronomic traits.</title>
        <authorList>
            <person name="Li M."/>
        </authorList>
    </citation>
    <scope>NUCLEOTIDE SEQUENCE</scope>
    <source>
        <strain evidence="1">F1 hybrid</strain>
    </source>
</reference>
<accession>A0ACB9U0H0</accession>
<evidence type="ECO:0000313" key="2">
    <source>
        <dbReference type="Proteomes" id="UP001057279"/>
    </source>
</evidence>
<sequence>NIPMELDKVGWRRSKKLCTDNLDQGSKTLETCKNIGGLLKPQGPGTEHINEMGDADSDKGKANRGWEIYQGQIF</sequence>
<gene>
    <name evidence="1" type="ORF">MJG53_019636</name>
</gene>
<keyword evidence="2" id="KW-1185">Reference proteome</keyword>